<evidence type="ECO:0000313" key="2">
    <source>
        <dbReference type="EMBL" id="CAF4455951.1"/>
    </source>
</evidence>
<protein>
    <submittedName>
        <fullName evidence="1">Uncharacterized protein</fullName>
    </submittedName>
</protein>
<dbReference type="Proteomes" id="UP000663848">
    <property type="component" value="Unassembled WGS sequence"/>
</dbReference>
<evidence type="ECO:0000313" key="3">
    <source>
        <dbReference type="EMBL" id="CAF4523150.1"/>
    </source>
</evidence>
<accession>A0A817Y314</accession>
<evidence type="ECO:0000313" key="4">
    <source>
        <dbReference type="Proteomes" id="UP000663872"/>
    </source>
</evidence>
<dbReference type="Proteomes" id="UP000663862">
    <property type="component" value="Unassembled WGS sequence"/>
</dbReference>
<dbReference type="SUPFAM" id="SSF48371">
    <property type="entry name" value="ARM repeat"/>
    <property type="match status" value="1"/>
</dbReference>
<evidence type="ECO:0000313" key="1">
    <source>
        <dbReference type="EMBL" id="CAF3375488.1"/>
    </source>
</evidence>
<proteinExistence type="predicted"/>
<dbReference type="InterPro" id="IPR016024">
    <property type="entry name" value="ARM-type_fold"/>
</dbReference>
<name>A0A817Y314_9BILA</name>
<gene>
    <name evidence="1" type="ORF">GRG538_LOCUS7700</name>
    <name evidence="2" type="ORF">QYT958_LOCUS1021</name>
    <name evidence="3" type="ORF">TSG867_LOCUS22715</name>
</gene>
<dbReference type="AlphaFoldDB" id="A0A817Y314"/>
<reference evidence="1" key="1">
    <citation type="submission" date="2021-02" db="EMBL/GenBank/DDBJ databases">
        <authorList>
            <person name="Nowell W R."/>
        </authorList>
    </citation>
    <scope>NUCLEOTIDE SEQUENCE</scope>
</reference>
<dbReference type="EMBL" id="CAJNYT010000816">
    <property type="protein sequence ID" value="CAF3375488.1"/>
    <property type="molecule type" value="Genomic_DNA"/>
</dbReference>
<dbReference type="Proteomes" id="UP000663872">
    <property type="component" value="Unassembled WGS sequence"/>
</dbReference>
<dbReference type="EMBL" id="CAJOBQ010001881">
    <property type="protein sequence ID" value="CAF4523150.1"/>
    <property type="molecule type" value="Genomic_DNA"/>
</dbReference>
<organism evidence="1 4">
    <name type="scientific">Rotaria socialis</name>
    <dbReference type="NCBI Taxonomy" id="392032"/>
    <lineage>
        <taxon>Eukaryota</taxon>
        <taxon>Metazoa</taxon>
        <taxon>Spiralia</taxon>
        <taxon>Gnathifera</taxon>
        <taxon>Rotifera</taxon>
        <taxon>Eurotatoria</taxon>
        <taxon>Bdelloidea</taxon>
        <taxon>Philodinida</taxon>
        <taxon>Philodinidae</taxon>
        <taxon>Rotaria</taxon>
    </lineage>
</organism>
<comment type="caution">
    <text evidence="1">The sequence shown here is derived from an EMBL/GenBank/DDBJ whole genome shotgun (WGS) entry which is preliminary data.</text>
</comment>
<dbReference type="EMBL" id="CAJOBR010000051">
    <property type="protein sequence ID" value="CAF4455951.1"/>
    <property type="molecule type" value="Genomic_DNA"/>
</dbReference>
<sequence length="111" mass="12316">MIYDKRFFNIFYSRHFKLKFSHGLLVALNDQKACVRRSAYGTLTNICEKAATIKVIGRLVAAVVDWGMNVRIIAAGGLEMICDLLNYAPTLDVGTESLGSMNIRTSCDHDG</sequence>